<evidence type="ECO:0000256" key="1">
    <source>
        <dbReference type="ARBA" id="ARBA00004953"/>
    </source>
</evidence>
<dbReference type="PANTHER" id="PTHR43467">
    <property type="entry name" value="COBALT-PRECORRIN-2 C(20)-METHYLTRANSFERASE"/>
    <property type="match status" value="1"/>
</dbReference>
<evidence type="ECO:0000259" key="8">
    <source>
        <dbReference type="Pfam" id="PF00590"/>
    </source>
</evidence>
<dbReference type="InterPro" id="IPR006364">
    <property type="entry name" value="CobI/CbiL/CobIJ_dom"/>
</dbReference>
<dbReference type="PANTHER" id="PTHR43467:SF2">
    <property type="entry name" value="COBALT-PRECORRIN-2 C(20)-METHYLTRANSFERASE"/>
    <property type="match status" value="1"/>
</dbReference>
<evidence type="ECO:0000256" key="6">
    <source>
        <dbReference type="ARBA" id="ARBA00022691"/>
    </source>
</evidence>
<dbReference type="NCBIfam" id="TIGR01467">
    <property type="entry name" value="cobI_cbiL"/>
    <property type="match status" value="1"/>
</dbReference>
<feature type="domain" description="Tetrapyrrole methylase" evidence="8">
    <location>
        <begin position="17"/>
        <end position="227"/>
    </location>
</feature>
<dbReference type="AlphaFoldDB" id="A0A7J0BSV4"/>
<name>A0A7J0BSV4_9BACT</name>
<keyword evidence="10" id="KW-1185">Reference proteome</keyword>
<dbReference type="InterPro" id="IPR000878">
    <property type="entry name" value="4pyrrol_Mease"/>
</dbReference>
<sequence length="249" mass="26705">MCSHEPTPPPAGHTPGTLYGIGVGPGDPDLITLKATRILGTVDVVFAAASTKNDYSTAHGIAAPHMRPGARTVTLGFPMTRDRAALTAAWQANAQTVADELDGGRSGAFLTLGDPLIYSTFGYLMRTLAAMRPDIPVEVVPGITSYQASAARTRTVLCESEENLLLLSGVGSAESLRDMLRQADNSVILKAYKNFPEIRRVLGEAGKNGETVFVSRLGMEGEHIVRNIAEAPEKPHYFTHLLIPKEPRD</sequence>
<dbReference type="PIRSF" id="PIRSF036427">
    <property type="entry name" value="Precrrn-2_mtase"/>
    <property type="match status" value="1"/>
</dbReference>
<dbReference type="InterPro" id="IPR014777">
    <property type="entry name" value="4pyrrole_Mease_sub1"/>
</dbReference>
<comment type="caution">
    <text evidence="9">The sequence shown here is derived from an EMBL/GenBank/DDBJ whole genome shotgun (WGS) entry which is preliminary data.</text>
</comment>
<dbReference type="EMBL" id="BLVP01000007">
    <property type="protein sequence ID" value="GFM36796.1"/>
    <property type="molecule type" value="Genomic_DNA"/>
</dbReference>
<dbReference type="UniPathway" id="UPA00148"/>
<keyword evidence="6" id="KW-0949">S-adenosyl-L-methionine</keyword>
<dbReference type="InterPro" id="IPR035996">
    <property type="entry name" value="4pyrrol_Methylase_sf"/>
</dbReference>
<evidence type="ECO:0000256" key="4">
    <source>
        <dbReference type="ARBA" id="ARBA00022603"/>
    </source>
</evidence>
<dbReference type="RefSeq" id="WP_174409451.1">
    <property type="nucleotide sequence ID" value="NZ_BLVP01000007.1"/>
</dbReference>
<comment type="pathway">
    <text evidence="1">Cofactor biosynthesis; adenosylcobalamin biosynthesis.</text>
</comment>
<evidence type="ECO:0000256" key="2">
    <source>
        <dbReference type="ARBA" id="ARBA00005879"/>
    </source>
</evidence>
<reference evidence="9 10" key="1">
    <citation type="submission" date="2020-05" db="EMBL/GenBank/DDBJ databases">
        <title>Draft genome sequence of Desulfovibrio psychrotolerans JS1T.</title>
        <authorList>
            <person name="Ueno A."/>
            <person name="Tamazawa S."/>
            <person name="Tamamura S."/>
            <person name="Murakami T."/>
            <person name="Kiyama T."/>
            <person name="Inomata H."/>
            <person name="Amano Y."/>
            <person name="Miyakawa K."/>
            <person name="Tamaki H."/>
            <person name="Naganuma T."/>
            <person name="Kaneko K."/>
        </authorList>
    </citation>
    <scope>NUCLEOTIDE SEQUENCE [LARGE SCALE GENOMIC DNA]</scope>
    <source>
        <strain evidence="9 10">JS1</strain>
    </source>
</reference>
<dbReference type="Proteomes" id="UP000503820">
    <property type="component" value="Unassembled WGS sequence"/>
</dbReference>
<dbReference type="GO" id="GO:0009236">
    <property type="term" value="P:cobalamin biosynthetic process"/>
    <property type="evidence" value="ECO:0007669"/>
    <property type="project" value="UniProtKB-UniRule"/>
</dbReference>
<dbReference type="Gene3D" id="3.30.950.10">
    <property type="entry name" value="Methyltransferase, Cobalt-precorrin-4 Transmethylase, Domain 2"/>
    <property type="match status" value="1"/>
</dbReference>
<protein>
    <submittedName>
        <fullName evidence="9">Precorrin-2 C(20)-methyltransferase</fullName>
    </submittedName>
</protein>
<keyword evidence="5 9" id="KW-0808">Transferase</keyword>
<evidence type="ECO:0000256" key="7">
    <source>
        <dbReference type="PIRNR" id="PIRNR036427"/>
    </source>
</evidence>
<keyword evidence="3" id="KW-0169">Cobalamin biosynthesis</keyword>
<dbReference type="Pfam" id="PF00590">
    <property type="entry name" value="TP_methylase"/>
    <property type="match status" value="1"/>
</dbReference>
<evidence type="ECO:0000256" key="5">
    <source>
        <dbReference type="ARBA" id="ARBA00022679"/>
    </source>
</evidence>
<accession>A0A7J0BSV4</accession>
<gene>
    <name evidence="9" type="primary">cobI</name>
    <name evidence="9" type="ORF">DSM19430T_14800</name>
</gene>
<dbReference type="CDD" id="cd11645">
    <property type="entry name" value="Precorrin_2_C20_MT"/>
    <property type="match status" value="1"/>
</dbReference>
<organism evidence="9 10">
    <name type="scientific">Desulfovibrio psychrotolerans</name>
    <dbReference type="NCBI Taxonomy" id="415242"/>
    <lineage>
        <taxon>Bacteria</taxon>
        <taxon>Pseudomonadati</taxon>
        <taxon>Thermodesulfobacteriota</taxon>
        <taxon>Desulfovibrionia</taxon>
        <taxon>Desulfovibrionales</taxon>
        <taxon>Desulfovibrionaceae</taxon>
        <taxon>Desulfovibrio</taxon>
    </lineage>
</organism>
<evidence type="ECO:0000313" key="9">
    <source>
        <dbReference type="EMBL" id="GFM36796.1"/>
    </source>
</evidence>
<comment type="similarity">
    <text evidence="2 7">Belongs to the precorrin methyltransferase family.</text>
</comment>
<dbReference type="GO" id="GO:0030788">
    <property type="term" value="F:precorrin-2 C20-methyltransferase activity"/>
    <property type="evidence" value="ECO:0007669"/>
    <property type="project" value="InterPro"/>
</dbReference>
<dbReference type="InterPro" id="IPR012382">
    <property type="entry name" value="CobI/CbiL"/>
</dbReference>
<dbReference type="Gene3D" id="3.40.1010.10">
    <property type="entry name" value="Cobalt-precorrin-4 Transmethylase, Domain 1"/>
    <property type="match status" value="1"/>
</dbReference>
<evidence type="ECO:0000256" key="3">
    <source>
        <dbReference type="ARBA" id="ARBA00022573"/>
    </source>
</evidence>
<dbReference type="SUPFAM" id="SSF53790">
    <property type="entry name" value="Tetrapyrrole methylase"/>
    <property type="match status" value="1"/>
</dbReference>
<proteinExistence type="inferred from homology"/>
<dbReference type="InterPro" id="IPR014776">
    <property type="entry name" value="4pyrrole_Mease_sub2"/>
</dbReference>
<evidence type="ECO:0000313" key="10">
    <source>
        <dbReference type="Proteomes" id="UP000503820"/>
    </source>
</evidence>
<dbReference type="GO" id="GO:0032259">
    <property type="term" value="P:methylation"/>
    <property type="evidence" value="ECO:0007669"/>
    <property type="project" value="UniProtKB-KW"/>
</dbReference>
<keyword evidence="4 9" id="KW-0489">Methyltransferase</keyword>